<sequence>MAALPVCLVGTLQVFTWALYLLLCCRVVSVSDPFNPRPHLSKPAGSHINALLVVSQMAAGRTLSDRVGPRRLMLVLTPLLAGSTALMGVSNWSGRQAVGSISSSPAVCY</sequence>
<evidence type="ECO:0000313" key="1">
    <source>
        <dbReference type="EMBL" id="KAG7172361.1"/>
    </source>
</evidence>
<name>A0A8J5N340_HOMAM</name>
<comment type="caution">
    <text evidence="1">The sequence shown here is derived from an EMBL/GenBank/DDBJ whole genome shotgun (WGS) entry which is preliminary data.</text>
</comment>
<reference evidence="1" key="1">
    <citation type="journal article" date="2021" name="Sci. Adv.">
        <title>The American lobster genome reveals insights on longevity, neural, and immune adaptations.</title>
        <authorList>
            <person name="Polinski J.M."/>
            <person name="Zimin A.V."/>
            <person name="Clark K.F."/>
            <person name="Kohn A.B."/>
            <person name="Sadowski N."/>
            <person name="Timp W."/>
            <person name="Ptitsyn A."/>
            <person name="Khanna P."/>
            <person name="Romanova D.Y."/>
            <person name="Williams P."/>
            <person name="Greenwood S.J."/>
            <person name="Moroz L.L."/>
            <person name="Walt D.R."/>
            <person name="Bodnar A.G."/>
        </authorList>
    </citation>
    <scope>NUCLEOTIDE SEQUENCE</scope>
    <source>
        <strain evidence="1">GMGI-L3</strain>
    </source>
</reference>
<accession>A0A8J5N340</accession>
<proteinExistence type="predicted"/>
<dbReference type="AlphaFoldDB" id="A0A8J5N340"/>
<gene>
    <name evidence="1" type="ORF">Hamer_G026786</name>
</gene>
<evidence type="ECO:0000313" key="2">
    <source>
        <dbReference type="Proteomes" id="UP000747542"/>
    </source>
</evidence>
<protein>
    <submittedName>
        <fullName evidence="1">Uncharacterized protein</fullName>
    </submittedName>
</protein>
<dbReference type="Proteomes" id="UP000747542">
    <property type="component" value="Unassembled WGS sequence"/>
</dbReference>
<keyword evidence="2" id="KW-1185">Reference proteome</keyword>
<organism evidence="1 2">
    <name type="scientific">Homarus americanus</name>
    <name type="common">American lobster</name>
    <dbReference type="NCBI Taxonomy" id="6706"/>
    <lineage>
        <taxon>Eukaryota</taxon>
        <taxon>Metazoa</taxon>
        <taxon>Ecdysozoa</taxon>
        <taxon>Arthropoda</taxon>
        <taxon>Crustacea</taxon>
        <taxon>Multicrustacea</taxon>
        <taxon>Malacostraca</taxon>
        <taxon>Eumalacostraca</taxon>
        <taxon>Eucarida</taxon>
        <taxon>Decapoda</taxon>
        <taxon>Pleocyemata</taxon>
        <taxon>Astacidea</taxon>
        <taxon>Nephropoidea</taxon>
        <taxon>Nephropidae</taxon>
        <taxon>Homarus</taxon>
    </lineage>
</organism>
<dbReference type="EMBL" id="JAHLQT010011539">
    <property type="protein sequence ID" value="KAG7172361.1"/>
    <property type="molecule type" value="Genomic_DNA"/>
</dbReference>